<feature type="region of interest" description="Disordered" evidence="3">
    <location>
        <begin position="806"/>
        <end position="879"/>
    </location>
</feature>
<feature type="compositionally biased region" description="Pro residues" evidence="3">
    <location>
        <begin position="1031"/>
        <end position="1045"/>
    </location>
</feature>
<dbReference type="SUPFAM" id="SSF48366">
    <property type="entry name" value="Ras GEF"/>
    <property type="match status" value="1"/>
</dbReference>
<dbReference type="Gene3D" id="1.10.840.10">
    <property type="entry name" value="Ras guanine-nucleotide exchange factors catalytic domain"/>
    <property type="match status" value="1"/>
</dbReference>
<feature type="compositionally biased region" description="Pro residues" evidence="3">
    <location>
        <begin position="108"/>
        <end position="120"/>
    </location>
</feature>
<feature type="compositionally biased region" description="Low complexity" evidence="3">
    <location>
        <begin position="59"/>
        <end position="72"/>
    </location>
</feature>
<feature type="compositionally biased region" description="Low complexity" evidence="3">
    <location>
        <begin position="127"/>
        <end position="144"/>
    </location>
</feature>
<feature type="compositionally biased region" description="Basic and acidic residues" evidence="3">
    <location>
        <begin position="846"/>
        <end position="861"/>
    </location>
</feature>
<proteinExistence type="predicted"/>
<accession>A0A194SDE8</accession>
<reference evidence="6 7" key="1">
    <citation type="journal article" date="2015" name="Front. Microbiol.">
        <title>Genome sequence of the plant growth promoting endophytic yeast Rhodotorula graminis WP1.</title>
        <authorList>
            <person name="Firrincieli A."/>
            <person name="Otillar R."/>
            <person name="Salamov A."/>
            <person name="Schmutz J."/>
            <person name="Khan Z."/>
            <person name="Redman R.S."/>
            <person name="Fleck N.D."/>
            <person name="Lindquist E."/>
            <person name="Grigoriev I.V."/>
            <person name="Doty S.L."/>
        </authorList>
    </citation>
    <scope>NUCLEOTIDE SEQUENCE [LARGE SCALE GENOMIC DNA]</scope>
    <source>
        <strain evidence="6 7">WP1</strain>
    </source>
</reference>
<dbReference type="GeneID" id="28976009"/>
<evidence type="ECO:0000313" key="7">
    <source>
        <dbReference type="Proteomes" id="UP000053890"/>
    </source>
</evidence>
<sequence>MQQRPADAQASSRSLPRDAGLEANAPVERPVDTASTRSGRSASSHRSARPPAPSANDQATLPALPDELLAALSRAPPGEVGPSASASSQAHGRASLALDIDRPTFLHPSPPTLPDVPPQSPFGLAYAYPLASSSSSSSAHASPTTPRPPPQSPGATPTAPLGGFSSNRTAAAVPSPPLDAPSRSPAPPQQRRSPAPSPPISRTLPSVSPSKRNVFKAFSFGRTTRPPHPPLPGAPASSEFAVPPNLSPPASASSGESRPPSQWSRIANAPPALATTSAPPISAGASSSPSPSSSSPFPSSRARSAVPPTALPALERTRTGSSATTAPSLDTDGDDGGGSGEADELSRRWSARPGTAAEQFTRDLRGARRESVRALGGAQHGEVEEDDEERLVYDDEADEDEGEGDEALGPRGDEAALGRRASTMSLRHQLAAFPQVEDHPLPLSSLPVHVEGGDDDGPAERLSKLDLDGVSAEREASFASSAHEPELEQRSPVSSADFIVAVVGPRSAGKSTVIRRGLKRPPSAPVVLQEDAEGSRVTTSTTSFSISGARRTIEVLEIDMGCLRYSDEGVVWPDGLPQCEGAMLCYDSTDPDSLDSLSLLLKAFWTRGSDVPLIVLACKAAPPTTDSSAAGMNATDPKAAAAVCNVYGAGIVTLDGGLDDPQRKTKECFNWLIRQIMDNRGELVRPASVASATATASTSSPTTSRRGSLRTATPLAWATTSSSPITSRPPPTGPLPDPPSTPHGPRSSRLVRSGSASLGLSVVEEAPLGTSTSMSSSNVPAGDGNEPDYEAEAQAVVSAMLASVAADEDDDGPHAPSSPVPRRPSAPVEPGSAAPTYRSEAPSYRSRQEEKEGSEREKDQFHAGVVPYPPPAAVERRGSTKPQSLDLFFKRDDLVDKFLFASVAGNDEQFVTLFLITFRRFARPYDVLEKLVERFHFVAGKMANDPLLCRFGQMKLCSVLSTWMQNYPGDFAAPATFDLVERFLESLLPSGATWVAHYAFELVPLLPSIAKLVDPEAGWALPDKAHVDPAFSPPRPPPAPRPAAPPMSRRGSLAPSYDSTSSVTHDAPNTSPSASRLSVPGSVDNPGEPSASLGFGLGASMQRTTSDTGTDGSSSILARNGVPSSAVLVDLSNAVVEMREQDVATQITRIAWDIFGGMSPRDLLRHVLAPRDPHNPEVALRDSTSPVARSINFVNHLASWTATLILVQSKVKARARVVEKLLLVAVALREQENFDSLMGVLAGLNSQPIFRLTETMELVTTKLDGDPRAQPHRMAQPDGDKNRLPKKLLSLNRLMAASKSFAAYRLALANSGINMIPYLGVHLQDLTVTNEMKSDMRGGNVNWSKMSQLGKSAAVVLDCARVAPKLAVDRTIERCILNAPVLDEDRQYALSYAHQPRQNGKSGARARLREFAKSTF</sequence>
<feature type="compositionally biased region" description="Low complexity" evidence="3">
    <location>
        <begin position="34"/>
        <end position="45"/>
    </location>
</feature>
<feature type="compositionally biased region" description="Polar residues" evidence="3">
    <location>
        <begin position="1057"/>
        <end position="1076"/>
    </location>
</feature>
<protein>
    <recommendedName>
        <fullName evidence="8">Ras GEF</fullName>
    </recommendedName>
</protein>
<evidence type="ECO:0008006" key="8">
    <source>
        <dbReference type="Google" id="ProtNLM"/>
    </source>
</evidence>
<feature type="compositionally biased region" description="Low complexity" evidence="3">
    <location>
        <begin position="234"/>
        <end position="254"/>
    </location>
</feature>
<keyword evidence="7" id="KW-1185">Reference proteome</keyword>
<feature type="compositionally biased region" description="Basic and acidic residues" evidence="3">
    <location>
        <begin position="360"/>
        <end position="372"/>
    </location>
</feature>
<dbReference type="OrthoDB" id="28357at2759"/>
<gene>
    <name evidence="6" type="ORF">RHOBADRAFT_50929</name>
</gene>
<dbReference type="SUPFAM" id="SSF52540">
    <property type="entry name" value="P-loop containing nucleoside triphosphate hydrolases"/>
    <property type="match status" value="1"/>
</dbReference>
<dbReference type="Pfam" id="PF00617">
    <property type="entry name" value="RasGEF"/>
    <property type="match status" value="1"/>
</dbReference>
<dbReference type="InterPro" id="IPR008937">
    <property type="entry name" value="Ras-like_GEF"/>
</dbReference>
<dbReference type="GO" id="GO:0005085">
    <property type="term" value="F:guanyl-nucleotide exchange factor activity"/>
    <property type="evidence" value="ECO:0007669"/>
    <property type="project" value="UniProtKB-KW"/>
</dbReference>
<dbReference type="InterPro" id="IPR001895">
    <property type="entry name" value="RASGEF_cat_dom"/>
</dbReference>
<feature type="compositionally biased region" description="Low complexity" evidence="3">
    <location>
        <begin position="1104"/>
        <end position="1115"/>
    </location>
</feature>
<dbReference type="PANTHER" id="PTHR23113:SF368">
    <property type="entry name" value="CELL DIVISION CONTROL PROTEIN 25"/>
    <property type="match status" value="1"/>
</dbReference>
<dbReference type="GO" id="GO:0007265">
    <property type="term" value="P:Ras protein signal transduction"/>
    <property type="evidence" value="ECO:0007669"/>
    <property type="project" value="TreeGrafter"/>
</dbReference>
<dbReference type="SMART" id="SM00147">
    <property type="entry name" value="RasGEF"/>
    <property type="match status" value="1"/>
</dbReference>
<feature type="domain" description="Ras-GEF" evidence="4">
    <location>
        <begin position="1139"/>
        <end position="1397"/>
    </location>
</feature>
<keyword evidence="1 2" id="KW-0344">Guanine-nucleotide releasing factor</keyword>
<dbReference type="InterPro" id="IPR000651">
    <property type="entry name" value="Ras-like_Gua-exchang_fac_N"/>
</dbReference>
<dbReference type="InterPro" id="IPR023578">
    <property type="entry name" value="Ras_GEF_dom_sf"/>
</dbReference>
<evidence type="ECO:0000256" key="1">
    <source>
        <dbReference type="ARBA" id="ARBA00022658"/>
    </source>
</evidence>
<feature type="compositionally biased region" description="Polar residues" evidence="3">
    <location>
        <begin position="319"/>
        <end position="328"/>
    </location>
</feature>
<name>A0A194SDE8_RHOGW</name>
<feature type="compositionally biased region" description="Pro residues" evidence="3">
    <location>
        <begin position="174"/>
        <end position="188"/>
    </location>
</feature>
<feature type="compositionally biased region" description="Polar residues" evidence="3">
    <location>
        <begin position="255"/>
        <end position="265"/>
    </location>
</feature>
<evidence type="ECO:0000256" key="2">
    <source>
        <dbReference type="PROSITE-ProRule" id="PRU00168"/>
    </source>
</evidence>
<feature type="region of interest" description="Disordered" evidence="3">
    <location>
        <begin position="1"/>
        <end position="421"/>
    </location>
</feature>
<dbReference type="EMBL" id="KQ474073">
    <property type="protein sequence ID" value="KPV78465.1"/>
    <property type="molecule type" value="Genomic_DNA"/>
</dbReference>
<feature type="compositionally biased region" description="Low complexity" evidence="3">
    <location>
        <begin position="267"/>
        <end position="308"/>
    </location>
</feature>
<dbReference type="PANTHER" id="PTHR23113">
    <property type="entry name" value="GUANINE NUCLEOTIDE EXCHANGE FACTOR"/>
    <property type="match status" value="1"/>
</dbReference>
<dbReference type="GO" id="GO:0005886">
    <property type="term" value="C:plasma membrane"/>
    <property type="evidence" value="ECO:0007669"/>
    <property type="project" value="TreeGrafter"/>
</dbReference>
<evidence type="ECO:0000313" key="6">
    <source>
        <dbReference type="EMBL" id="KPV78465.1"/>
    </source>
</evidence>
<dbReference type="Gene3D" id="3.40.50.300">
    <property type="entry name" value="P-loop containing nucleotide triphosphate hydrolases"/>
    <property type="match status" value="1"/>
</dbReference>
<dbReference type="Pfam" id="PF00618">
    <property type="entry name" value="RasGEF_N"/>
    <property type="match status" value="1"/>
</dbReference>
<feature type="compositionally biased region" description="Low complexity" evidence="3">
    <location>
        <begin position="691"/>
        <end position="705"/>
    </location>
</feature>
<dbReference type="STRING" id="578459.A0A194SDE8"/>
<feature type="domain" description="N-terminal Ras-GEF" evidence="5">
    <location>
        <begin position="882"/>
        <end position="1010"/>
    </location>
</feature>
<feature type="region of interest" description="Disordered" evidence="3">
    <location>
        <begin position="768"/>
        <end position="787"/>
    </location>
</feature>
<evidence type="ECO:0000259" key="5">
    <source>
        <dbReference type="PROSITE" id="PS50212"/>
    </source>
</evidence>
<dbReference type="PROSITE" id="PS50212">
    <property type="entry name" value="RASGEF_NTER"/>
    <property type="match status" value="1"/>
</dbReference>
<organism evidence="6 7">
    <name type="scientific">Rhodotorula graminis (strain WP1)</name>
    <dbReference type="NCBI Taxonomy" id="578459"/>
    <lineage>
        <taxon>Eukaryota</taxon>
        <taxon>Fungi</taxon>
        <taxon>Dikarya</taxon>
        <taxon>Basidiomycota</taxon>
        <taxon>Pucciniomycotina</taxon>
        <taxon>Microbotryomycetes</taxon>
        <taxon>Sporidiobolales</taxon>
        <taxon>Sporidiobolaceae</taxon>
        <taxon>Rhodotorula</taxon>
    </lineage>
</organism>
<feature type="compositionally biased region" description="Acidic residues" evidence="3">
    <location>
        <begin position="383"/>
        <end position="406"/>
    </location>
</feature>
<dbReference type="OMA" id="SCFAQMR"/>
<dbReference type="InterPro" id="IPR036964">
    <property type="entry name" value="RASGEF_cat_dom_sf"/>
</dbReference>
<dbReference type="Gene3D" id="1.20.870.10">
    <property type="entry name" value="Son of sevenless (SoS) protein Chain: S domain 1"/>
    <property type="match status" value="1"/>
</dbReference>
<evidence type="ECO:0000259" key="4">
    <source>
        <dbReference type="PROSITE" id="PS50009"/>
    </source>
</evidence>
<feature type="compositionally biased region" description="Pro residues" evidence="3">
    <location>
        <begin position="727"/>
        <end position="742"/>
    </location>
</feature>
<feature type="compositionally biased region" description="Polar residues" evidence="3">
    <location>
        <begin position="1"/>
        <end position="14"/>
    </location>
</feature>
<feature type="region of interest" description="Disordered" evidence="3">
    <location>
        <begin position="1024"/>
        <end position="1117"/>
    </location>
</feature>
<evidence type="ECO:0000256" key="3">
    <source>
        <dbReference type="SAM" id="MobiDB-lite"/>
    </source>
</evidence>
<dbReference type="CDD" id="cd06224">
    <property type="entry name" value="REM"/>
    <property type="match status" value="1"/>
</dbReference>
<feature type="region of interest" description="Disordered" evidence="3">
    <location>
        <begin position="691"/>
        <end position="754"/>
    </location>
</feature>
<dbReference type="PROSITE" id="PS50009">
    <property type="entry name" value="RASGEF_CAT"/>
    <property type="match status" value="1"/>
</dbReference>
<dbReference type="InterPro" id="IPR027417">
    <property type="entry name" value="P-loop_NTPase"/>
</dbReference>
<feature type="compositionally biased region" description="Polar residues" evidence="3">
    <location>
        <begin position="769"/>
        <end position="779"/>
    </location>
</feature>
<dbReference type="RefSeq" id="XP_018274514.1">
    <property type="nucleotide sequence ID" value="XM_018415561.1"/>
</dbReference>
<dbReference type="Proteomes" id="UP000053890">
    <property type="component" value="Unassembled WGS sequence"/>
</dbReference>